<comment type="caution">
    <text evidence="1">The sequence shown here is derived from an EMBL/GenBank/DDBJ whole genome shotgun (WGS) entry which is preliminary data.</text>
</comment>
<reference evidence="1" key="1">
    <citation type="submission" date="2022-03" db="EMBL/GenBank/DDBJ databases">
        <authorList>
            <person name="Lindestad O."/>
        </authorList>
    </citation>
    <scope>NUCLEOTIDE SEQUENCE</scope>
</reference>
<organism evidence="1 2">
    <name type="scientific">Pararge aegeria aegeria</name>
    <dbReference type="NCBI Taxonomy" id="348720"/>
    <lineage>
        <taxon>Eukaryota</taxon>
        <taxon>Metazoa</taxon>
        <taxon>Ecdysozoa</taxon>
        <taxon>Arthropoda</taxon>
        <taxon>Hexapoda</taxon>
        <taxon>Insecta</taxon>
        <taxon>Pterygota</taxon>
        <taxon>Neoptera</taxon>
        <taxon>Endopterygota</taxon>
        <taxon>Lepidoptera</taxon>
        <taxon>Glossata</taxon>
        <taxon>Ditrysia</taxon>
        <taxon>Papilionoidea</taxon>
        <taxon>Nymphalidae</taxon>
        <taxon>Satyrinae</taxon>
        <taxon>Satyrini</taxon>
        <taxon>Parargina</taxon>
        <taxon>Pararge</taxon>
    </lineage>
</organism>
<name>A0A8S4R9E9_9NEOP</name>
<gene>
    <name evidence="1" type="primary">jg11065</name>
    <name evidence="1" type="ORF">PAEG_LOCUS10282</name>
</gene>
<evidence type="ECO:0000313" key="2">
    <source>
        <dbReference type="Proteomes" id="UP000838756"/>
    </source>
</evidence>
<keyword evidence="2" id="KW-1185">Reference proteome</keyword>
<sequence>MNSIGSFYQEILSTSPKFGLLPRGREAVGPAPYLLPVVSEVPSHRTMRSKDVMALGWPCSKTQKQVMDSGINWMERTNYETE</sequence>
<evidence type="ECO:0000313" key="1">
    <source>
        <dbReference type="EMBL" id="CAH2231887.1"/>
    </source>
</evidence>
<dbReference type="Proteomes" id="UP000838756">
    <property type="component" value="Unassembled WGS sequence"/>
</dbReference>
<protein>
    <submittedName>
        <fullName evidence="1">Jg11065 protein</fullName>
    </submittedName>
</protein>
<proteinExistence type="predicted"/>
<dbReference type="EMBL" id="CAKXAJ010024858">
    <property type="protein sequence ID" value="CAH2231887.1"/>
    <property type="molecule type" value="Genomic_DNA"/>
</dbReference>
<accession>A0A8S4R9E9</accession>
<dbReference type="AlphaFoldDB" id="A0A8S4R9E9"/>